<dbReference type="InterPro" id="IPR011701">
    <property type="entry name" value="MFS"/>
</dbReference>
<dbReference type="Proteomes" id="UP000655868">
    <property type="component" value="Unassembled WGS sequence"/>
</dbReference>
<evidence type="ECO:0000256" key="3">
    <source>
        <dbReference type="ARBA" id="ARBA00022475"/>
    </source>
</evidence>
<dbReference type="RefSeq" id="WP_199703172.1">
    <property type="nucleotide sequence ID" value="NZ_JAEMNV010000002.1"/>
</dbReference>
<evidence type="ECO:0000256" key="8">
    <source>
        <dbReference type="SAM" id="Phobius"/>
    </source>
</evidence>
<sequence>MTKVDSRRRWLALGALAVAMLTIGLDVTVLTVALPTLATDLDASSSQLQWFSSAYTLVLAAAMLPAGALGDRYGRKKFLLGALLLFGAASLACSYAATSGQLVAGRAVLGLGAAIMMPLSMSVLPILFPDSKERARALTIWVTSTAIGLPLGPILGGWLLEHYWWGSVFLINVPLVLVGAVAVAVLVPESRSAQRTPIDVPGAVASSLGLLSLTYGFIRAGENGWSDIVVGASIAAGIAILAVFAWWESRTEHPLIDLSLFASAGFRWGTIFATLVNFGMFGLFFTAPQYFQAVLGTDALGSGLRLLPLIGGLVVGTRLGDRLLQRAGARSVIVVGFVLLTAGLATGALTSVESGYGFTAIWITVVGAGMGFVMPAAMGVAMDALSAERSGSGSALIQALRQAGGTIGVAILGTVLATRYRSELGDLDTAPISDGVNAVVAVAKSTGDSGLLEHVQASFVSGMGVMLWVCAATCAVAVVLAARFRPQATNPTTPDATPPSVDKSESVHAG</sequence>
<keyword evidence="3" id="KW-1003">Cell membrane</keyword>
<feature type="compositionally biased region" description="Low complexity" evidence="7">
    <location>
        <begin position="488"/>
        <end position="499"/>
    </location>
</feature>
<accession>A0A934NNN4</accession>
<comment type="subcellular location">
    <subcellularLocation>
        <location evidence="1">Cell membrane</location>
        <topology evidence="1">Multi-pass membrane protein</topology>
    </subcellularLocation>
</comment>
<dbReference type="EMBL" id="JAEMNV010000002">
    <property type="protein sequence ID" value="MBJ8338485.1"/>
    <property type="molecule type" value="Genomic_DNA"/>
</dbReference>
<feature type="transmembrane region" description="Helical" evidence="8">
    <location>
        <begin position="459"/>
        <end position="482"/>
    </location>
</feature>
<dbReference type="AlphaFoldDB" id="A0A934NNN4"/>
<dbReference type="InterPro" id="IPR004638">
    <property type="entry name" value="EmrB-like"/>
</dbReference>
<reference evidence="10" key="1">
    <citation type="submission" date="2020-12" db="EMBL/GenBank/DDBJ databases">
        <title>Antrihabitans popcorni sp. nov. and Antrihabitans auranticaus sp. nov., isolated from a larva cave.</title>
        <authorList>
            <person name="Lee S.D."/>
            <person name="Kim I.S."/>
        </authorList>
    </citation>
    <scope>NUCLEOTIDE SEQUENCE</scope>
    <source>
        <strain evidence="10">YC3-6</strain>
    </source>
</reference>
<evidence type="ECO:0000256" key="6">
    <source>
        <dbReference type="ARBA" id="ARBA00023136"/>
    </source>
</evidence>
<dbReference type="NCBIfam" id="TIGR00711">
    <property type="entry name" value="efflux_EmrB"/>
    <property type="match status" value="1"/>
</dbReference>
<feature type="transmembrane region" description="Helical" evidence="8">
    <location>
        <begin position="332"/>
        <end position="352"/>
    </location>
</feature>
<comment type="caution">
    <text evidence="10">The sequence shown here is derived from an EMBL/GenBank/DDBJ whole genome shotgun (WGS) entry which is preliminary data.</text>
</comment>
<keyword evidence="11" id="KW-1185">Reference proteome</keyword>
<feature type="transmembrane region" description="Helical" evidence="8">
    <location>
        <begin position="200"/>
        <end position="218"/>
    </location>
</feature>
<evidence type="ECO:0000256" key="4">
    <source>
        <dbReference type="ARBA" id="ARBA00022692"/>
    </source>
</evidence>
<feature type="transmembrane region" description="Helical" evidence="8">
    <location>
        <begin position="50"/>
        <end position="69"/>
    </location>
</feature>
<evidence type="ECO:0000256" key="5">
    <source>
        <dbReference type="ARBA" id="ARBA00022989"/>
    </source>
</evidence>
<evidence type="ECO:0000313" key="10">
    <source>
        <dbReference type="EMBL" id="MBJ8338485.1"/>
    </source>
</evidence>
<evidence type="ECO:0000313" key="11">
    <source>
        <dbReference type="Proteomes" id="UP000655868"/>
    </source>
</evidence>
<dbReference type="PANTHER" id="PTHR42718">
    <property type="entry name" value="MAJOR FACILITATOR SUPERFAMILY MULTIDRUG TRANSPORTER MFSC"/>
    <property type="match status" value="1"/>
</dbReference>
<feature type="transmembrane region" description="Helical" evidence="8">
    <location>
        <begin position="403"/>
        <end position="420"/>
    </location>
</feature>
<dbReference type="Gene3D" id="1.20.1720.10">
    <property type="entry name" value="Multidrug resistance protein D"/>
    <property type="match status" value="1"/>
</dbReference>
<feature type="transmembrane region" description="Helical" evidence="8">
    <location>
        <begin position="103"/>
        <end position="128"/>
    </location>
</feature>
<dbReference type="InterPro" id="IPR036259">
    <property type="entry name" value="MFS_trans_sf"/>
</dbReference>
<feature type="transmembrane region" description="Helical" evidence="8">
    <location>
        <begin position="358"/>
        <end position="382"/>
    </location>
</feature>
<dbReference type="GO" id="GO:0022857">
    <property type="term" value="F:transmembrane transporter activity"/>
    <property type="evidence" value="ECO:0007669"/>
    <property type="project" value="InterPro"/>
</dbReference>
<name>A0A934NNN4_9NOCA</name>
<keyword evidence="2" id="KW-0813">Transport</keyword>
<feature type="transmembrane region" description="Helical" evidence="8">
    <location>
        <begin position="299"/>
        <end position="320"/>
    </location>
</feature>
<dbReference type="CDD" id="cd17321">
    <property type="entry name" value="MFS_MMR_MDR_like"/>
    <property type="match status" value="1"/>
</dbReference>
<proteinExistence type="predicted"/>
<protein>
    <submittedName>
        <fullName evidence="10">MFS transporter</fullName>
    </submittedName>
</protein>
<keyword evidence="5 8" id="KW-1133">Transmembrane helix</keyword>
<feature type="transmembrane region" description="Helical" evidence="8">
    <location>
        <begin position="166"/>
        <end position="188"/>
    </location>
</feature>
<dbReference type="SUPFAM" id="SSF103473">
    <property type="entry name" value="MFS general substrate transporter"/>
    <property type="match status" value="1"/>
</dbReference>
<dbReference type="PANTHER" id="PTHR42718:SF42">
    <property type="entry name" value="EXPORT PROTEIN"/>
    <property type="match status" value="1"/>
</dbReference>
<dbReference type="InterPro" id="IPR020846">
    <property type="entry name" value="MFS_dom"/>
</dbReference>
<keyword evidence="4 8" id="KW-0812">Transmembrane</keyword>
<dbReference type="GO" id="GO:0005886">
    <property type="term" value="C:plasma membrane"/>
    <property type="evidence" value="ECO:0007669"/>
    <property type="project" value="UniProtKB-SubCell"/>
</dbReference>
<feature type="region of interest" description="Disordered" evidence="7">
    <location>
        <begin position="488"/>
        <end position="510"/>
    </location>
</feature>
<feature type="transmembrane region" description="Helical" evidence="8">
    <location>
        <begin position="12"/>
        <end position="38"/>
    </location>
</feature>
<evidence type="ECO:0000259" key="9">
    <source>
        <dbReference type="PROSITE" id="PS50850"/>
    </source>
</evidence>
<feature type="domain" description="Major facilitator superfamily (MFS) profile" evidence="9">
    <location>
        <begin position="12"/>
        <end position="489"/>
    </location>
</feature>
<dbReference type="Pfam" id="PF07690">
    <property type="entry name" value="MFS_1"/>
    <property type="match status" value="1"/>
</dbReference>
<feature type="transmembrane region" description="Helical" evidence="8">
    <location>
        <begin position="268"/>
        <end position="287"/>
    </location>
</feature>
<gene>
    <name evidence="10" type="ORF">JGU71_06290</name>
</gene>
<evidence type="ECO:0000256" key="1">
    <source>
        <dbReference type="ARBA" id="ARBA00004651"/>
    </source>
</evidence>
<keyword evidence="6 8" id="KW-0472">Membrane</keyword>
<feature type="transmembrane region" description="Helical" evidence="8">
    <location>
        <begin position="140"/>
        <end position="160"/>
    </location>
</feature>
<dbReference type="Gene3D" id="1.20.1250.20">
    <property type="entry name" value="MFS general substrate transporter like domains"/>
    <property type="match status" value="1"/>
</dbReference>
<dbReference type="PROSITE" id="PS50850">
    <property type="entry name" value="MFS"/>
    <property type="match status" value="1"/>
</dbReference>
<evidence type="ECO:0000256" key="7">
    <source>
        <dbReference type="SAM" id="MobiDB-lite"/>
    </source>
</evidence>
<feature type="transmembrane region" description="Helical" evidence="8">
    <location>
        <begin position="224"/>
        <end position="247"/>
    </location>
</feature>
<organism evidence="10 11">
    <name type="scientific">Antrihabitans stalagmiti</name>
    <dbReference type="NCBI Taxonomy" id="2799499"/>
    <lineage>
        <taxon>Bacteria</taxon>
        <taxon>Bacillati</taxon>
        <taxon>Actinomycetota</taxon>
        <taxon>Actinomycetes</taxon>
        <taxon>Mycobacteriales</taxon>
        <taxon>Nocardiaceae</taxon>
        <taxon>Antrihabitans</taxon>
    </lineage>
</organism>
<feature type="transmembrane region" description="Helical" evidence="8">
    <location>
        <begin position="78"/>
        <end position="97"/>
    </location>
</feature>
<evidence type="ECO:0000256" key="2">
    <source>
        <dbReference type="ARBA" id="ARBA00022448"/>
    </source>
</evidence>